<dbReference type="GO" id="GO:0046464">
    <property type="term" value="P:acylglycerol catabolic process"/>
    <property type="evidence" value="ECO:0007669"/>
    <property type="project" value="TreeGrafter"/>
</dbReference>
<dbReference type="PRINTS" id="PR00111">
    <property type="entry name" value="ABHYDROLASE"/>
</dbReference>
<sequence length="289" mass="33208">MDLIGPVSRSYISQRTKLHYADWGNPEAPPLILLHGGRDHCRSWDWTAKALREDWHVICPDLRGHGDSGWSRTGYYPVMGYVFDLAQLVLLNDLAPVTIVAHSLGGNVALRFTGLYPDKVRKIVAIEGLGPSPERQAERDALGPEAIWGEYFDKKRDAAARQLRRYATFDDALSRMHEANSYLSKEQAVHLTQHAVMRNEDGTFSWKFDPHLHAWPPEDMPYPQIEALWQRIECPTRLIYGNDSWASNPEKDGRIRHFRNATVSAYDNAGHWVHHDRFPDFLKELRAFL</sequence>
<gene>
    <name evidence="2" type="ORF">AM2010_1619</name>
</gene>
<dbReference type="EMBL" id="CP011805">
    <property type="protein sequence ID" value="AKM07688.1"/>
    <property type="molecule type" value="Genomic_DNA"/>
</dbReference>
<evidence type="ECO:0000313" key="2">
    <source>
        <dbReference type="EMBL" id="AKM07688.1"/>
    </source>
</evidence>
<dbReference type="InterPro" id="IPR000073">
    <property type="entry name" value="AB_hydrolase_1"/>
</dbReference>
<dbReference type="STRING" id="543877.AM2010_1619"/>
<dbReference type="OrthoDB" id="9808398at2"/>
<name>A0A0G3XBF2_9SPHN</name>
<evidence type="ECO:0000313" key="3">
    <source>
        <dbReference type="Proteomes" id="UP000037643"/>
    </source>
</evidence>
<dbReference type="AlphaFoldDB" id="A0A0G3XBF2"/>
<proteinExistence type="predicted"/>
<dbReference type="Pfam" id="PF00561">
    <property type="entry name" value="Abhydrolase_1"/>
    <property type="match status" value="1"/>
</dbReference>
<dbReference type="GO" id="GO:0016020">
    <property type="term" value="C:membrane"/>
    <property type="evidence" value="ECO:0007669"/>
    <property type="project" value="TreeGrafter"/>
</dbReference>
<dbReference type="SUPFAM" id="SSF53474">
    <property type="entry name" value="alpha/beta-Hydrolases"/>
    <property type="match status" value="1"/>
</dbReference>
<keyword evidence="3" id="KW-1185">Reference proteome</keyword>
<dbReference type="InterPro" id="IPR000639">
    <property type="entry name" value="Epox_hydrolase-like"/>
</dbReference>
<dbReference type="PRINTS" id="PR00412">
    <property type="entry name" value="EPOXHYDRLASE"/>
</dbReference>
<organism evidence="2 3">
    <name type="scientific">Pelagerythrobacter marensis</name>
    <dbReference type="NCBI Taxonomy" id="543877"/>
    <lineage>
        <taxon>Bacteria</taxon>
        <taxon>Pseudomonadati</taxon>
        <taxon>Pseudomonadota</taxon>
        <taxon>Alphaproteobacteria</taxon>
        <taxon>Sphingomonadales</taxon>
        <taxon>Erythrobacteraceae</taxon>
        <taxon>Pelagerythrobacter</taxon>
    </lineage>
</organism>
<dbReference type="PANTHER" id="PTHR43798:SF33">
    <property type="entry name" value="HYDROLASE, PUTATIVE (AFU_ORTHOLOGUE AFUA_2G14860)-RELATED"/>
    <property type="match status" value="1"/>
</dbReference>
<keyword evidence="2" id="KW-0378">Hydrolase</keyword>
<dbReference type="Gene3D" id="3.40.50.1820">
    <property type="entry name" value="alpha/beta hydrolase"/>
    <property type="match status" value="1"/>
</dbReference>
<evidence type="ECO:0000259" key="1">
    <source>
        <dbReference type="Pfam" id="PF00561"/>
    </source>
</evidence>
<feature type="domain" description="AB hydrolase-1" evidence="1">
    <location>
        <begin position="29"/>
        <end position="277"/>
    </location>
</feature>
<dbReference type="InterPro" id="IPR050266">
    <property type="entry name" value="AB_hydrolase_sf"/>
</dbReference>
<dbReference type="RefSeq" id="WP_047806656.1">
    <property type="nucleotide sequence ID" value="NZ_CP011805.1"/>
</dbReference>
<accession>A0A0G3XBF2</accession>
<dbReference type="Proteomes" id="UP000037643">
    <property type="component" value="Chromosome"/>
</dbReference>
<dbReference type="PATRIC" id="fig|543877.4.peg.1645"/>
<dbReference type="KEGG" id="amx:AM2010_1619"/>
<dbReference type="InterPro" id="IPR029058">
    <property type="entry name" value="AB_hydrolase_fold"/>
</dbReference>
<dbReference type="PANTHER" id="PTHR43798">
    <property type="entry name" value="MONOACYLGLYCEROL LIPASE"/>
    <property type="match status" value="1"/>
</dbReference>
<dbReference type="GO" id="GO:0047372">
    <property type="term" value="F:monoacylglycerol lipase activity"/>
    <property type="evidence" value="ECO:0007669"/>
    <property type="project" value="TreeGrafter"/>
</dbReference>
<reference evidence="2 3" key="1">
    <citation type="submission" date="2015-06" db="EMBL/GenBank/DDBJ databases">
        <authorList>
            <person name="Kim K.M."/>
        </authorList>
    </citation>
    <scope>NUCLEOTIDE SEQUENCE [LARGE SCALE GENOMIC DNA]</scope>
    <source>
        <strain evidence="2 3">KCTC 22370</strain>
    </source>
</reference>
<protein>
    <submittedName>
        <fullName evidence="2">Putative hydrolase</fullName>
    </submittedName>
</protein>